<proteinExistence type="predicted"/>
<dbReference type="Proteomes" id="UP000008825">
    <property type="component" value="Chromosome"/>
</dbReference>
<evidence type="ECO:0000313" key="2">
    <source>
        <dbReference type="Proteomes" id="UP000008825"/>
    </source>
</evidence>
<reference evidence="1 2" key="1">
    <citation type="submission" date="2008-07" db="EMBL/GenBank/DDBJ databases">
        <title>Complete sequence of Geobacter bemidjiensis BEM.</title>
        <authorList>
            <consortium name="US DOE Joint Genome Institute"/>
            <person name="Lucas S."/>
            <person name="Copeland A."/>
            <person name="Lapidus A."/>
            <person name="Glavina del Rio T."/>
            <person name="Dalin E."/>
            <person name="Tice H."/>
            <person name="Bruce D."/>
            <person name="Goodwin L."/>
            <person name="Pitluck S."/>
            <person name="Kiss H."/>
            <person name="Brettin T."/>
            <person name="Detter J.C."/>
            <person name="Han C."/>
            <person name="Kuske C.R."/>
            <person name="Schmutz J."/>
            <person name="Larimer F."/>
            <person name="Land M."/>
            <person name="Hauser L."/>
            <person name="Kyrpides N."/>
            <person name="Lykidis A."/>
            <person name="Lovley D."/>
            <person name="Richardson P."/>
        </authorList>
    </citation>
    <scope>NUCLEOTIDE SEQUENCE [LARGE SCALE GENOMIC DNA]</scope>
    <source>
        <strain evidence="2">ATCC BAA-1014 / DSM 16622 / JCM 12645 / Bem</strain>
    </source>
</reference>
<dbReference type="HOGENOM" id="CLU_2493461_0_0_7"/>
<dbReference type="KEGG" id="gbm:Gbem_4081"/>
<gene>
    <name evidence="1" type="ordered locus">Gbem_4081</name>
</gene>
<protein>
    <submittedName>
        <fullName evidence="1">Uncharacterized protein</fullName>
    </submittedName>
</protein>
<reference evidence="1 2" key="2">
    <citation type="journal article" date="2010" name="BMC Genomics">
        <title>The genome of Geobacter bemidjiensis, exemplar for the subsurface clade of Geobacter species that predominate in Fe(III)-reducing subsurface environments.</title>
        <authorList>
            <person name="Aklujkar M."/>
            <person name="Young N.D."/>
            <person name="Holmes D."/>
            <person name="Chavan M."/>
            <person name="Risso C."/>
            <person name="Kiss H.E."/>
            <person name="Han C.S."/>
            <person name="Land M.L."/>
            <person name="Lovley D.R."/>
        </authorList>
    </citation>
    <scope>NUCLEOTIDE SEQUENCE [LARGE SCALE GENOMIC DNA]</scope>
    <source>
        <strain evidence="2">ATCC BAA-1014 / DSM 16622 / JCM 12645 / Bem</strain>
    </source>
</reference>
<sequence length="86" mass="9633">MGYQRTERKKRPRLNAVASFFCDGRLTPAHIALPGRGPSTLLAGFIRPSVANGFCVTGFVVPSFSKSPQYLKLRFLLRNMSFLNQE</sequence>
<dbReference type="STRING" id="404380.Gbem_4081"/>
<organism evidence="1 2">
    <name type="scientific">Citrifermentans bemidjiense (strain ATCC BAA-1014 / DSM 16622 / JCM 12645 / Bem)</name>
    <name type="common">Geobacter bemidjiensis</name>
    <dbReference type="NCBI Taxonomy" id="404380"/>
    <lineage>
        <taxon>Bacteria</taxon>
        <taxon>Pseudomonadati</taxon>
        <taxon>Thermodesulfobacteriota</taxon>
        <taxon>Desulfuromonadia</taxon>
        <taxon>Geobacterales</taxon>
        <taxon>Geobacteraceae</taxon>
        <taxon>Citrifermentans</taxon>
    </lineage>
</organism>
<name>E1P688_CITBB</name>
<accession>E1P688</accession>
<evidence type="ECO:0000313" key="1">
    <source>
        <dbReference type="EMBL" id="ADO00783.1"/>
    </source>
</evidence>
<dbReference type="EMBL" id="CP001124">
    <property type="protein sequence ID" value="ADO00783.1"/>
    <property type="molecule type" value="Genomic_DNA"/>
</dbReference>
<keyword evidence="2" id="KW-1185">Reference proteome</keyword>
<dbReference type="AlphaFoldDB" id="E1P688"/>